<reference evidence="5 6" key="1">
    <citation type="submission" date="2018-06" db="EMBL/GenBank/DDBJ databases">
        <authorList>
            <consortium name="Pathogen Informatics"/>
            <person name="Doyle S."/>
        </authorList>
    </citation>
    <scope>NUCLEOTIDE SEQUENCE [LARGE SCALE GENOMIC DNA]</scope>
    <source>
        <strain evidence="5 6">NCTC10392</strain>
    </source>
</reference>
<dbReference type="Gene3D" id="3.50.50.60">
    <property type="entry name" value="FAD/NAD(P)-binding domain"/>
    <property type="match status" value="2"/>
</dbReference>
<evidence type="ECO:0000256" key="3">
    <source>
        <dbReference type="ARBA" id="ARBA00040298"/>
    </source>
</evidence>
<dbReference type="Gene3D" id="3.90.660.50">
    <property type="match status" value="1"/>
</dbReference>
<dbReference type="KEGG" id="pfn:HZ99_07235"/>
<name>A0A379IG46_PSEFL</name>
<comment type="function">
    <text evidence="1">Probable oxidoreductase that may play a role as regulator of mitochondrial function.</text>
</comment>
<dbReference type="Pfam" id="PF01593">
    <property type="entry name" value="Amino_oxidase"/>
    <property type="match status" value="1"/>
</dbReference>
<dbReference type="PRINTS" id="PR00891">
    <property type="entry name" value="RABGDIREP"/>
</dbReference>
<dbReference type="GO" id="GO:0005092">
    <property type="term" value="F:GDP-dissociation inhibitor activity"/>
    <property type="evidence" value="ECO:0007669"/>
    <property type="project" value="InterPro"/>
</dbReference>
<evidence type="ECO:0000313" key="6">
    <source>
        <dbReference type="Proteomes" id="UP000255125"/>
    </source>
</evidence>
<dbReference type="GO" id="GO:0007264">
    <property type="term" value="P:small GTPase-mediated signal transduction"/>
    <property type="evidence" value="ECO:0007669"/>
    <property type="project" value="InterPro"/>
</dbReference>
<proteinExistence type="predicted"/>
<feature type="domain" description="Amine oxidase" evidence="4">
    <location>
        <begin position="19"/>
        <end position="355"/>
    </location>
</feature>
<gene>
    <name evidence="5" type="ORF">NCTC10392_03707</name>
</gene>
<sequence length="536" mass="56973">MTAQADPQVIFVGSGINSLVGAALLAVRGKRVLVLERNDRFGGCIRTEQLFTGYQHEVLSSWHPLFVGSAAYAELRPALEQAGLEVLSSEYSTGLVRPDGAGLALKADLADTVRRLDALEPGDGQAIALMAGHLFGRDAALTFGLLGKNPYGLGLLRLLFSEWRKRGLDGLMAFTAEALESFRRWSERTVRSDTTRALIAPWTLHSGLGPDDASSALIGKLTFASVVNGGMPVIKGGGIRLVEALAQVIVVNGGQLLANAHVERVLVEGQKRKARATGVRLSDGRHFQARDAVVCNVTPQQLYGGLLVNAPPALRERAQGYRYGRGGMQLHFALSAPPAWREAELLKVPLVHLTEGMEQVCASVTEANNGLLPARPTLAIGQPVAVDPSRAPTGAWILWVQLQELPSRLKGDAAGEIAVPADGQWNAGVREAFADRVQARLERIMPGLGGLIVGRRAYSPADLEALNCNLVGGDPYSGICSPDQFFWLRPLASTGQARGNRTHVGNLFHIGASTHPGPGLGAGSGTLVANEIAPVR</sequence>
<dbReference type="Proteomes" id="UP000255125">
    <property type="component" value="Unassembled WGS sequence"/>
</dbReference>
<comment type="subunit">
    <text evidence="2">Interacts with COX5B; this interaction may contribute to localize PYROXD2 to the inner face of the inner mitochondrial membrane.</text>
</comment>
<evidence type="ECO:0000313" key="5">
    <source>
        <dbReference type="EMBL" id="SUD31769.1"/>
    </source>
</evidence>
<evidence type="ECO:0000256" key="1">
    <source>
        <dbReference type="ARBA" id="ARBA00037217"/>
    </source>
</evidence>
<evidence type="ECO:0000256" key="2">
    <source>
        <dbReference type="ARBA" id="ARBA00038825"/>
    </source>
</evidence>
<organism evidence="5 6">
    <name type="scientific">Pseudomonas fluorescens</name>
    <dbReference type="NCBI Taxonomy" id="294"/>
    <lineage>
        <taxon>Bacteria</taxon>
        <taxon>Pseudomonadati</taxon>
        <taxon>Pseudomonadota</taxon>
        <taxon>Gammaproteobacteria</taxon>
        <taxon>Pseudomonadales</taxon>
        <taxon>Pseudomonadaceae</taxon>
        <taxon>Pseudomonas</taxon>
    </lineage>
</organism>
<dbReference type="InterPro" id="IPR018203">
    <property type="entry name" value="GDP_dissociation_inhibitor"/>
</dbReference>
<dbReference type="RefSeq" id="WP_038442006.1">
    <property type="nucleotide sequence ID" value="NZ_CP008896.1"/>
</dbReference>
<dbReference type="InterPro" id="IPR036188">
    <property type="entry name" value="FAD/NAD-bd_sf"/>
</dbReference>
<dbReference type="SUPFAM" id="SSF51905">
    <property type="entry name" value="FAD/NAD(P)-binding domain"/>
    <property type="match status" value="1"/>
</dbReference>
<accession>A0A379IG46</accession>
<dbReference type="PANTHER" id="PTHR10668:SF105">
    <property type="entry name" value="DEHYDROGENASE-RELATED"/>
    <property type="match status" value="1"/>
</dbReference>
<dbReference type="PANTHER" id="PTHR10668">
    <property type="entry name" value="PHYTOENE DEHYDROGENASE"/>
    <property type="match status" value="1"/>
</dbReference>
<dbReference type="AlphaFoldDB" id="A0A379IG46"/>
<dbReference type="InterPro" id="IPR002937">
    <property type="entry name" value="Amino_oxidase"/>
</dbReference>
<dbReference type="EMBL" id="UGUS01000002">
    <property type="protein sequence ID" value="SUD31769.1"/>
    <property type="molecule type" value="Genomic_DNA"/>
</dbReference>
<dbReference type="OrthoDB" id="9774675at2"/>
<dbReference type="GO" id="GO:0016491">
    <property type="term" value="F:oxidoreductase activity"/>
    <property type="evidence" value="ECO:0007669"/>
    <property type="project" value="InterPro"/>
</dbReference>
<protein>
    <recommendedName>
        <fullName evidence="3">Pyridine nucleotide-disulfide oxidoreductase domain-containing protein 2</fullName>
    </recommendedName>
</protein>
<evidence type="ECO:0000259" key="4">
    <source>
        <dbReference type="Pfam" id="PF01593"/>
    </source>
</evidence>